<protein>
    <submittedName>
        <fullName evidence="1">Uncharacterized protein</fullName>
    </submittedName>
</protein>
<evidence type="ECO:0000313" key="1">
    <source>
        <dbReference type="EMBL" id="PTQ86898.1"/>
    </source>
</evidence>
<dbReference type="AlphaFoldDB" id="A0A2T5ISU1"/>
<organism evidence="1 2">
    <name type="scientific">Nitrosomonas ureae</name>
    <dbReference type="NCBI Taxonomy" id="44577"/>
    <lineage>
        <taxon>Bacteria</taxon>
        <taxon>Pseudomonadati</taxon>
        <taxon>Pseudomonadota</taxon>
        <taxon>Betaproteobacteria</taxon>
        <taxon>Nitrosomonadales</taxon>
        <taxon>Nitrosomonadaceae</taxon>
        <taxon>Nitrosomonas</taxon>
    </lineage>
</organism>
<sequence>MLVRFGNFLYLNSHTTPLKIGSNENVSLSYTTLAQGLN</sequence>
<proteinExistence type="predicted"/>
<comment type="caution">
    <text evidence="1">The sequence shown here is derived from an EMBL/GenBank/DDBJ whole genome shotgun (WGS) entry which is preliminary data.</text>
</comment>
<name>A0A2T5ISU1_9PROT</name>
<dbReference type="Proteomes" id="UP000244110">
    <property type="component" value="Unassembled WGS sequence"/>
</dbReference>
<reference evidence="1 2" key="1">
    <citation type="submission" date="2018-04" db="EMBL/GenBank/DDBJ databases">
        <title>Active sludge and wastewater microbial communities from Klosterneuburg, Austria.</title>
        <authorList>
            <person name="Wagner M."/>
        </authorList>
    </citation>
    <scope>NUCLEOTIDE SEQUENCE [LARGE SCALE GENOMIC DNA]</scope>
    <source>
        <strain evidence="1 2">Nm4</strain>
    </source>
</reference>
<accession>A0A2T5ISU1</accession>
<evidence type="ECO:0000313" key="2">
    <source>
        <dbReference type="Proteomes" id="UP000244110"/>
    </source>
</evidence>
<gene>
    <name evidence="1" type="ORF">C8R28_100893</name>
</gene>
<dbReference type="EMBL" id="QAOL01000008">
    <property type="protein sequence ID" value="PTQ86898.1"/>
    <property type="molecule type" value="Genomic_DNA"/>
</dbReference>